<dbReference type="GO" id="GO:0070985">
    <property type="term" value="C:transcription factor TFIIK complex"/>
    <property type="evidence" value="ECO:0007669"/>
    <property type="project" value="TreeGrafter"/>
</dbReference>
<accession>A0A6B2G3X8</accession>
<reference evidence="8" key="1">
    <citation type="submission" date="2018-11" db="EMBL/GenBank/DDBJ databases">
        <title>Myxobolus squamalis genome and transcriptome.</title>
        <authorList>
            <person name="Yahalomi D."/>
            <person name="Atkinson S.D."/>
            <person name="Neuhof M."/>
            <person name="Chang E.S."/>
            <person name="Philippe H."/>
            <person name="Cartwright P."/>
            <person name="Bartholomew J.L."/>
            <person name="Huchon D."/>
        </authorList>
    </citation>
    <scope>NUCLEOTIDE SEQUENCE</scope>
    <source>
        <strain evidence="8">71B08</strain>
        <tissue evidence="8">Whole</tissue>
    </source>
</reference>
<evidence type="ECO:0000256" key="2">
    <source>
        <dbReference type="ARBA" id="ARBA00022527"/>
    </source>
</evidence>
<keyword evidence="5 8" id="KW-0418">Kinase</keyword>
<dbReference type="GO" id="GO:0005737">
    <property type="term" value="C:cytoplasm"/>
    <property type="evidence" value="ECO:0007669"/>
    <property type="project" value="TreeGrafter"/>
</dbReference>
<dbReference type="InterPro" id="IPR011009">
    <property type="entry name" value="Kinase-like_dom_sf"/>
</dbReference>
<keyword evidence="2" id="KW-0723">Serine/threonine-protein kinase</keyword>
<dbReference type="SUPFAM" id="SSF56112">
    <property type="entry name" value="Protein kinase-like (PK-like)"/>
    <property type="match status" value="1"/>
</dbReference>
<dbReference type="GO" id="GO:0008353">
    <property type="term" value="F:RNA polymerase II CTD heptapeptide repeat kinase activity"/>
    <property type="evidence" value="ECO:0007669"/>
    <property type="project" value="UniProtKB-EC"/>
</dbReference>
<dbReference type="InterPro" id="IPR000719">
    <property type="entry name" value="Prot_kinase_dom"/>
</dbReference>
<dbReference type="PANTHER" id="PTHR24056:SF0">
    <property type="entry name" value="CYCLIN-DEPENDENT KINASE 7"/>
    <property type="match status" value="1"/>
</dbReference>
<dbReference type="SMART" id="SM00220">
    <property type="entry name" value="S_TKc"/>
    <property type="match status" value="1"/>
</dbReference>
<dbReference type="PANTHER" id="PTHR24056">
    <property type="entry name" value="CELL DIVISION PROTEIN KINASE"/>
    <property type="match status" value="1"/>
</dbReference>
<keyword evidence="3" id="KW-0808">Transferase</keyword>
<dbReference type="GO" id="GO:0005524">
    <property type="term" value="F:ATP binding"/>
    <property type="evidence" value="ECO:0007669"/>
    <property type="project" value="UniProtKB-KW"/>
</dbReference>
<dbReference type="EC" id="2.7.11.23" evidence="1"/>
<feature type="domain" description="Protein kinase" evidence="7">
    <location>
        <begin position="1"/>
        <end position="127"/>
    </location>
</feature>
<dbReference type="InterPro" id="IPR050108">
    <property type="entry name" value="CDK"/>
</dbReference>
<evidence type="ECO:0000256" key="4">
    <source>
        <dbReference type="ARBA" id="ARBA00022741"/>
    </source>
</evidence>
<keyword evidence="4" id="KW-0547">Nucleotide-binding</keyword>
<evidence type="ECO:0000256" key="5">
    <source>
        <dbReference type="ARBA" id="ARBA00022777"/>
    </source>
</evidence>
<protein>
    <recommendedName>
        <fullName evidence="1">[RNA-polymerase]-subunit kinase</fullName>
        <ecNumber evidence="1">2.7.11.23</ecNumber>
    </recommendedName>
</protein>
<dbReference type="GO" id="GO:0045944">
    <property type="term" value="P:positive regulation of transcription by RNA polymerase II"/>
    <property type="evidence" value="ECO:0007669"/>
    <property type="project" value="TreeGrafter"/>
</dbReference>
<evidence type="ECO:0000256" key="3">
    <source>
        <dbReference type="ARBA" id="ARBA00022679"/>
    </source>
</evidence>
<evidence type="ECO:0000256" key="1">
    <source>
        <dbReference type="ARBA" id="ARBA00012409"/>
    </source>
</evidence>
<keyword evidence="6" id="KW-0067">ATP-binding</keyword>
<dbReference type="Pfam" id="PF00069">
    <property type="entry name" value="Pkinase"/>
    <property type="match status" value="1"/>
</dbReference>
<proteinExistence type="predicted"/>
<name>A0A6B2G3X8_MYXSQ</name>
<dbReference type="Gene3D" id="1.10.510.10">
    <property type="entry name" value="Transferase(Phosphotransferase) domain 1"/>
    <property type="match status" value="1"/>
</dbReference>
<dbReference type="AlphaFoldDB" id="A0A6B2G3X8"/>
<evidence type="ECO:0000256" key="6">
    <source>
        <dbReference type="ARBA" id="ARBA00022840"/>
    </source>
</evidence>
<evidence type="ECO:0000313" key="8">
    <source>
        <dbReference type="EMBL" id="NDJ96209.1"/>
    </source>
</evidence>
<sequence>MTSLVVTRWYRSPELLYGAKHYGVGVDTWSIGCILCEMIKREPLFPGTADLDQLSKIFSIRGTPTIDDWPGMDQLPDFITFKEFPKINLASLFSAAPKNMISLMEGLLACNPNKRLSSTQALKHEYFFSQPHPTPPHMLVLNSCNQSQPVSIKPVKRSFTEFSTVNKRIKF</sequence>
<organism evidence="8">
    <name type="scientific">Myxobolus squamalis</name>
    <name type="common">Myxosporean</name>
    <dbReference type="NCBI Taxonomy" id="59785"/>
    <lineage>
        <taxon>Eukaryota</taxon>
        <taxon>Metazoa</taxon>
        <taxon>Cnidaria</taxon>
        <taxon>Myxozoa</taxon>
        <taxon>Myxosporea</taxon>
        <taxon>Bivalvulida</taxon>
        <taxon>Platysporina</taxon>
        <taxon>Myxobolidae</taxon>
        <taxon>Myxobolus</taxon>
    </lineage>
</organism>
<dbReference type="PROSITE" id="PS50011">
    <property type="entry name" value="PROTEIN_KINASE_DOM"/>
    <property type="match status" value="1"/>
</dbReference>
<evidence type="ECO:0000259" key="7">
    <source>
        <dbReference type="PROSITE" id="PS50011"/>
    </source>
</evidence>
<dbReference type="GO" id="GO:0004693">
    <property type="term" value="F:cyclin-dependent protein serine/threonine kinase activity"/>
    <property type="evidence" value="ECO:0007669"/>
    <property type="project" value="TreeGrafter"/>
</dbReference>
<dbReference type="EMBL" id="GHBR01000712">
    <property type="protein sequence ID" value="NDJ96209.1"/>
    <property type="molecule type" value="Transcribed_RNA"/>
</dbReference>